<sequence length="420" mass="44314">MSMRISSQTIYDVGVGQIGSLQTALARTQQQLSTQRKNLSAADDPIAAARVLEVTQSQSINTQLVTNRANAKGMLSLETVALASSTSLLQDIKTLTVNAGNGGMTQKDRESLAVELEGRLADLLGQANSSDGVGGYVFAGYKSSTLPFTQTATGAAYQGDQGQRELQVGSTRKVPITDSGSSVFENNATGNGNFVTRPDAANYDRGGTGIISAGSVKDQTLLTGHKYQIDFQVVPEQPGIPKVTTYTVTDLTLNQPVPPTPIPAEPQPYVSGQNISFDGVQFDVKGEPADGDNFAVEPSTKQSVFTTVSDLIAALRAPGDGAAGQASLNNKLNQAHMNIDNATDNLLAVQSAVGSRLKELDYLDSSGDDLNLQYAATLSDLQDVDMVKAVSLFTQQSTMLDAAQKSFKSLAGLSLFNYIT</sequence>
<comment type="similarity">
    <text evidence="3">Belongs to the bacterial flagellin family.</text>
</comment>
<evidence type="ECO:0000256" key="1">
    <source>
        <dbReference type="ARBA" id="ARBA00004365"/>
    </source>
</evidence>
<proteinExistence type="inferred from homology"/>
<evidence type="ECO:0000256" key="4">
    <source>
        <dbReference type="ARBA" id="ARBA00023143"/>
    </source>
</evidence>
<dbReference type="NCBIfam" id="TIGR02550">
    <property type="entry name" value="flagell_flgL"/>
    <property type="match status" value="1"/>
</dbReference>
<keyword evidence="6" id="KW-0282">Flagellum</keyword>
<keyword evidence="4" id="KW-0975">Bacterial flagellum</keyword>
<gene>
    <name evidence="6" type="primary">flgL</name>
    <name evidence="6" type="ORF">GW587_08835</name>
</gene>
<accession>A0ABX0FIH2</accession>
<dbReference type="InterPro" id="IPR001492">
    <property type="entry name" value="Flagellin"/>
</dbReference>
<dbReference type="SUPFAM" id="SSF64518">
    <property type="entry name" value="Phase 1 flagellin"/>
    <property type="match status" value="1"/>
</dbReference>
<feature type="domain" description="Flagellin N-terminal" evidence="5">
    <location>
        <begin position="17"/>
        <end position="142"/>
    </location>
</feature>
<evidence type="ECO:0000313" key="6">
    <source>
        <dbReference type="EMBL" id="NGZ84362.1"/>
    </source>
</evidence>
<dbReference type="Pfam" id="PF00669">
    <property type="entry name" value="Flagellin_N"/>
    <property type="match status" value="1"/>
</dbReference>
<keyword evidence="6" id="KW-0969">Cilium</keyword>
<dbReference type="Proteomes" id="UP000666369">
    <property type="component" value="Unassembled WGS sequence"/>
</dbReference>
<reference evidence="7" key="2">
    <citation type="submission" date="2023-07" db="EMBL/GenBank/DDBJ databases">
        <title>Duganella aceri sp. nov., isolated from tree sap.</title>
        <authorList>
            <person name="Kim I.S."/>
        </authorList>
    </citation>
    <scope>NUCLEOTIDE SEQUENCE [LARGE SCALE GENOMIC DNA]</scope>
    <source>
        <strain evidence="7">SAP-35</strain>
    </source>
</reference>
<reference evidence="6 7" key="1">
    <citation type="submission" date="2020-01" db="EMBL/GenBank/DDBJ databases">
        <authorList>
            <person name="Lee S.D."/>
        </authorList>
    </citation>
    <scope>NUCLEOTIDE SEQUENCE [LARGE SCALE GENOMIC DNA]</scope>
    <source>
        <strain evidence="6 7">SAP-35</strain>
    </source>
</reference>
<dbReference type="PANTHER" id="PTHR42792">
    <property type="entry name" value="FLAGELLIN"/>
    <property type="match status" value="1"/>
</dbReference>
<comment type="subcellular location">
    <subcellularLocation>
        <location evidence="1">Bacterial flagellum</location>
    </subcellularLocation>
    <subcellularLocation>
        <location evidence="2">Secreted</location>
    </subcellularLocation>
</comment>
<evidence type="ECO:0000256" key="3">
    <source>
        <dbReference type="ARBA" id="ARBA00005709"/>
    </source>
</evidence>
<dbReference type="InterPro" id="IPR001029">
    <property type="entry name" value="Flagellin_N"/>
</dbReference>
<dbReference type="InterPro" id="IPR013384">
    <property type="entry name" value="Flagell_FlgL"/>
</dbReference>
<comment type="caution">
    <text evidence="6">The sequence shown here is derived from an EMBL/GenBank/DDBJ whole genome shotgun (WGS) entry which is preliminary data.</text>
</comment>
<evidence type="ECO:0000259" key="5">
    <source>
        <dbReference type="Pfam" id="PF00669"/>
    </source>
</evidence>
<organism evidence="6 7">
    <name type="scientific">Duganella aceris</name>
    <dbReference type="NCBI Taxonomy" id="2703883"/>
    <lineage>
        <taxon>Bacteria</taxon>
        <taxon>Pseudomonadati</taxon>
        <taxon>Pseudomonadota</taxon>
        <taxon>Betaproteobacteria</taxon>
        <taxon>Burkholderiales</taxon>
        <taxon>Oxalobacteraceae</taxon>
        <taxon>Telluria group</taxon>
        <taxon>Duganella</taxon>
    </lineage>
</organism>
<name>A0ABX0FIH2_9BURK</name>
<dbReference type="Gene3D" id="1.20.1330.10">
    <property type="entry name" value="f41 fragment of flagellin, N-terminal domain"/>
    <property type="match status" value="2"/>
</dbReference>
<keyword evidence="6" id="KW-0966">Cell projection</keyword>
<dbReference type="PANTHER" id="PTHR42792:SF1">
    <property type="entry name" value="FLAGELLAR HOOK-ASSOCIATED PROTEIN 3"/>
    <property type="match status" value="1"/>
</dbReference>
<evidence type="ECO:0000256" key="2">
    <source>
        <dbReference type="ARBA" id="ARBA00004613"/>
    </source>
</evidence>
<keyword evidence="7" id="KW-1185">Reference proteome</keyword>
<protein>
    <submittedName>
        <fullName evidence="6">Flagellar hook-associated protein 3</fullName>
    </submittedName>
</protein>
<dbReference type="EMBL" id="JAADJT010000003">
    <property type="protein sequence ID" value="NGZ84362.1"/>
    <property type="molecule type" value="Genomic_DNA"/>
</dbReference>
<evidence type="ECO:0000313" key="7">
    <source>
        <dbReference type="Proteomes" id="UP000666369"/>
    </source>
</evidence>